<evidence type="ECO:0000313" key="1">
    <source>
        <dbReference type="EMBL" id="MBS5333457.1"/>
    </source>
</evidence>
<evidence type="ECO:0000313" key="2">
    <source>
        <dbReference type="Proteomes" id="UP000759273"/>
    </source>
</evidence>
<reference evidence="1" key="1">
    <citation type="submission" date="2021-02" db="EMBL/GenBank/DDBJ databases">
        <title>Infant gut strain persistence is associated with maternal origin, phylogeny, and functional potential including surface adhesion and iron acquisition.</title>
        <authorList>
            <person name="Lou Y.C."/>
        </authorList>
    </citation>
    <scope>NUCLEOTIDE SEQUENCE</scope>
    <source>
        <strain evidence="1">L3_101_000M1_dasL3_101_000M1_concoct_87</strain>
    </source>
</reference>
<proteinExistence type="predicted"/>
<comment type="caution">
    <text evidence="1">The sequence shown here is derived from an EMBL/GenBank/DDBJ whole genome shotgun (WGS) entry which is preliminary data.</text>
</comment>
<dbReference type="AlphaFoldDB" id="A0A943HKK3"/>
<dbReference type="Proteomes" id="UP000759273">
    <property type="component" value="Unassembled WGS sequence"/>
</dbReference>
<dbReference type="EMBL" id="JAGZGG010000042">
    <property type="protein sequence ID" value="MBS5333457.1"/>
    <property type="molecule type" value="Genomic_DNA"/>
</dbReference>
<organism evidence="1 2">
    <name type="scientific">Subdoligranulum variabile</name>
    <dbReference type="NCBI Taxonomy" id="214851"/>
    <lineage>
        <taxon>Bacteria</taxon>
        <taxon>Bacillati</taxon>
        <taxon>Bacillota</taxon>
        <taxon>Clostridia</taxon>
        <taxon>Eubacteriales</taxon>
        <taxon>Oscillospiraceae</taxon>
        <taxon>Subdoligranulum</taxon>
    </lineage>
</organism>
<dbReference type="Pfam" id="PF18954">
    <property type="entry name" value="DUF5697"/>
    <property type="match status" value="1"/>
</dbReference>
<accession>A0A943HKK3</accession>
<name>A0A943HKK3_9FIRM</name>
<protein>
    <submittedName>
        <fullName evidence="1">Uncharacterized protein</fullName>
    </submittedName>
</protein>
<sequence length="177" mass="20572">MLLTDEQYVVKWLSQYGALPRAQIIKMLQKPPQTAEKILRNLKRQMRIADVSGGYYIGLDPMCQPDQRMILAIWVLLRFIDKVEPMAHYPAVYPSQLFFLKENVGYEIVVLYDGEQNLLKLLQPQEDMKYIVVVPRIDMVSTVRLPNAPCLFATVDFCGQDEPEVRFYSEEATEHED</sequence>
<gene>
    <name evidence="1" type="ORF">KHY36_13130</name>
</gene>
<dbReference type="InterPro" id="IPR043752">
    <property type="entry name" value="DUF5697"/>
</dbReference>